<dbReference type="SMART" id="SM00248">
    <property type="entry name" value="ANK"/>
    <property type="match status" value="5"/>
</dbReference>
<name>A0A267GY42_9PLAT</name>
<feature type="compositionally biased region" description="Basic and acidic residues" evidence="2">
    <location>
        <begin position="652"/>
        <end position="661"/>
    </location>
</feature>
<keyword evidence="3" id="KW-1133">Transmembrane helix</keyword>
<evidence type="ECO:0000313" key="4">
    <source>
        <dbReference type="EMBL" id="PAA90938.1"/>
    </source>
</evidence>
<reference evidence="4 5" key="1">
    <citation type="submission" date="2017-06" db="EMBL/GenBank/DDBJ databases">
        <title>A platform for efficient transgenesis in Macrostomum lignano, a flatworm model organism for stem cell research.</title>
        <authorList>
            <person name="Berezikov E."/>
        </authorList>
    </citation>
    <scope>NUCLEOTIDE SEQUENCE [LARGE SCALE GENOMIC DNA]</scope>
    <source>
        <strain evidence="4">DV1</strain>
        <tissue evidence="4">Whole organism</tissue>
    </source>
</reference>
<dbReference type="Gene3D" id="1.25.40.20">
    <property type="entry name" value="Ankyrin repeat-containing domain"/>
    <property type="match status" value="1"/>
</dbReference>
<gene>
    <name evidence="4" type="ORF">BOX15_Mlig011337g1</name>
</gene>
<feature type="repeat" description="ANK" evidence="1">
    <location>
        <begin position="119"/>
        <end position="151"/>
    </location>
</feature>
<feature type="transmembrane region" description="Helical" evidence="3">
    <location>
        <begin position="750"/>
        <end position="766"/>
    </location>
</feature>
<feature type="compositionally biased region" description="Polar residues" evidence="2">
    <location>
        <begin position="662"/>
        <end position="675"/>
    </location>
</feature>
<dbReference type="OrthoDB" id="10071127at2759"/>
<dbReference type="GO" id="GO:0005886">
    <property type="term" value="C:plasma membrane"/>
    <property type="evidence" value="ECO:0007669"/>
    <property type="project" value="TreeGrafter"/>
</dbReference>
<evidence type="ECO:0000256" key="3">
    <source>
        <dbReference type="SAM" id="Phobius"/>
    </source>
</evidence>
<keyword evidence="3" id="KW-0472">Membrane</keyword>
<keyword evidence="5" id="KW-1185">Reference proteome</keyword>
<dbReference type="PANTHER" id="PTHR13800">
    <property type="entry name" value="TRANSIENT RECEPTOR POTENTIAL CATION CHANNEL, SUBFAMILY M, MEMBER 6"/>
    <property type="match status" value="1"/>
</dbReference>
<feature type="transmembrane region" description="Helical" evidence="3">
    <location>
        <begin position="827"/>
        <end position="850"/>
    </location>
</feature>
<keyword evidence="1" id="KW-0040">ANK repeat</keyword>
<keyword evidence="3" id="KW-0812">Transmembrane</keyword>
<comment type="caution">
    <text evidence="4">The sequence shown here is derived from an EMBL/GenBank/DDBJ whole genome shotgun (WGS) entry which is preliminary data.</text>
</comment>
<dbReference type="AlphaFoldDB" id="A0A267GY42"/>
<dbReference type="PROSITE" id="PS50088">
    <property type="entry name" value="ANK_REPEAT"/>
    <property type="match status" value="3"/>
</dbReference>
<dbReference type="PROSITE" id="PS50297">
    <property type="entry name" value="ANK_REP_REGION"/>
    <property type="match status" value="2"/>
</dbReference>
<feature type="repeat" description="ANK" evidence="1">
    <location>
        <begin position="152"/>
        <end position="184"/>
    </location>
</feature>
<dbReference type="PANTHER" id="PTHR13800:SF1">
    <property type="entry name" value="TRANSIENT RECEPTOR POTENTIAL CATION CHANNEL TRPM"/>
    <property type="match status" value="1"/>
</dbReference>
<dbReference type="InterPro" id="IPR002110">
    <property type="entry name" value="Ankyrin_rpt"/>
</dbReference>
<evidence type="ECO:0000256" key="1">
    <source>
        <dbReference type="PROSITE-ProRule" id="PRU00023"/>
    </source>
</evidence>
<dbReference type="InterPro" id="IPR050927">
    <property type="entry name" value="TRPM"/>
</dbReference>
<dbReference type="Pfam" id="PF12796">
    <property type="entry name" value="Ank_2"/>
    <property type="match status" value="1"/>
</dbReference>
<evidence type="ECO:0000313" key="5">
    <source>
        <dbReference type="Proteomes" id="UP000215902"/>
    </source>
</evidence>
<dbReference type="SUPFAM" id="SSF48403">
    <property type="entry name" value="Ankyrin repeat"/>
    <property type="match status" value="1"/>
</dbReference>
<feature type="transmembrane region" description="Helical" evidence="3">
    <location>
        <begin position="871"/>
        <end position="893"/>
    </location>
</feature>
<evidence type="ECO:0000256" key="2">
    <source>
        <dbReference type="SAM" id="MobiDB-lite"/>
    </source>
</evidence>
<feature type="region of interest" description="Disordered" evidence="2">
    <location>
        <begin position="633"/>
        <end position="680"/>
    </location>
</feature>
<dbReference type="EMBL" id="NIVC01000100">
    <property type="protein sequence ID" value="PAA90938.1"/>
    <property type="molecule type" value="Genomic_DNA"/>
</dbReference>
<accession>A0A267GY42</accession>
<feature type="repeat" description="ANK" evidence="1">
    <location>
        <begin position="185"/>
        <end position="217"/>
    </location>
</feature>
<protein>
    <submittedName>
        <fullName evidence="4">Uncharacterized protein</fullName>
    </submittedName>
</protein>
<dbReference type="GO" id="GO:0005261">
    <property type="term" value="F:monoatomic cation channel activity"/>
    <property type="evidence" value="ECO:0007669"/>
    <property type="project" value="TreeGrafter"/>
</dbReference>
<sequence>MDWRERQRTLSRTTGDAVLEAYYNEDLDRLSSLLQSSPDYITGEASVLRGTPLCILASREDRSDVLELLYRLGDNSLKHMVYKDSSKKNCLHTAIRAKALAATQYLLTIKFDPNEPDEDIQMPLHAACVVEEPRLIKILMAAGADCNLPDEAGNMPLHQACQDGQVVISRLLMKGTADIDARGANDRTPLHYAALAQSLPLMKLLMERGASVRKYDDDRHTPMDIVLRMGNQNTLSGLADYFASMVPEDCPSINALIECEHFNRVIQVLDAIDDDMENPVESPVLTAHHKTVKLSDEEKQETINRIASDDRIDFIEFRRVVQLIAANNLSSMLIEADCIPNFVNMVRKLVLFREDVELLTTIMFGTTLWPKIQKCLEDSIEIMYENCSEIGSTGMVALMHKTFIDKERGTWRPDLMTKFFNNRLKLPLIEPIEDQNRKFLRDPTGTLTVWSVMSGRFHLTEELLKSEQFDILPNGLFCVALLRKLQVISGIPRPTKKTMEQVADRVESICMTLVRSVNTIDTSEKKMVAINFLRQRLPAYGDLTCMGLASHGQSDSFMVMQAVQGGVDREWFKRLYHTSSFYREFLIALGLIPFNPLLFVLLRKLWITTCHLEGSFPGETAQTDRIEAVVISSDDDIDDPEDSETEADEVVAEEKTEKEQDVTSSSLPTDPNNSAKPDDKTGVMWKETILHESGRPMGGNFFLNVIGLYARTMFGFYFTPAVKFHYHILAHIIFIGFFSYVVVVKFEYQISMAEIIVYLFLLGFFLEELHEINHARINGSVLNHITDGWNILDTIGLTLSFVGFCMRMPMLKNTATDSYKYVFTDMYYWWTRFLLQMACLVYWMRLLYVSTVMETLGPKLKMISVMITRDFVPFLIMLAIMMFGFGIVIHSMLFPNGYYMGNPTQTSGADIFQSMFKITFYAMVGEYSSDLVSGKDCADSKKCPHPLGQVIVPNIIMTIYIIIVSVLLLNLIVASFSKTVDEIDKKSMAMWQFERYDLLEEFMVRSPLPPPLSILGELARWVVTIWETLRHEEIVLRRRTFSKHRIIYFLTLQAFAMRGQRAKLVGEVELGDPARLIPQMMRKVKRMQGRLSNIRARLAEGRSKRG</sequence>
<dbReference type="InterPro" id="IPR036770">
    <property type="entry name" value="Ankyrin_rpt-contain_sf"/>
</dbReference>
<feature type="transmembrane region" description="Helical" evidence="3">
    <location>
        <begin position="724"/>
        <end position="743"/>
    </location>
</feature>
<dbReference type="Proteomes" id="UP000215902">
    <property type="component" value="Unassembled WGS sequence"/>
</dbReference>
<feature type="transmembrane region" description="Helical" evidence="3">
    <location>
        <begin position="585"/>
        <end position="602"/>
    </location>
</feature>
<feature type="compositionally biased region" description="Acidic residues" evidence="2">
    <location>
        <begin position="633"/>
        <end position="651"/>
    </location>
</feature>
<dbReference type="GO" id="GO:0030001">
    <property type="term" value="P:metal ion transport"/>
    <property type="evidence" value="ECO:0007669"/>
    <property type="project" value="TreeGrafter"/>
</dbReference>
<proteinExistence type="predicted"/>
<organism evidence="4 5">
    <name type="scientific">Macrostomum lignano</name>
    <dbReference type="NCBI Taxonomy" id="282301"/>
    <lineage>
        <taxon>Eukaryota</taxon>
        <taxon>Metazoa</taxon>
        <taxon>Spiralia</taxon>
        <taxon>Lophotrochozoa</taxon>
        <taxon>Platyhelminthes</taxon>
        <taxon>Rhabditophora</taxon>
        <taxon>Macrostomorpha</taxon>
        <taxon>Macrostomida</taxon>
        <taxon>Macrostomidae</taxon>
        <taxon>Macrostomum</taxon>
    </lineage>
</organism>
<feature type="transmembrane region" description="Helical" evidence="3">
    <location>
        <begin position="955"/>
        <end position="976"/>
    </location>
</feature>